<feature type="compositionally biased region" description="Basic and acidic residues" evidence="1">
    <location>
        <begin position="59"/>
        <end position="72"/>
    </location>
</feature>
<feature type="region of interest" description="Disordered" evidence="1">
    <location>
        <begin position="171"/>
        <end position="191"/>
    </location>
</feature>
<evidence type="ECO:0000256" key="1">
    <source>
        <dbReference type="SAM" id="MobiDB-lite"/>
    </source>
</evidence>
<protein>
    <recommendedName>
        <fullName evidence="4">Myb-like domain-containing protein</fullName>
    </recommendedName>
</protein>
<sequence length="191" mass="21196">MASRRFLFESNTRRPDVKAIWDQQRWTDEQEGLAIAAASHQHKHPAPEAACPEASAAFRQERPLDTHGRESLPAKVFYRQAPAPAPAPASQAAARGPEARGEAARAARRPAASPPSPKRKKSAKDYPSHQRALGQKGGGRWTAEEVQNLIHLVKENIVSYKQVHDKWAAIKRDGQFTERSQRTGRKRASSV</sequence>
<dbReference type="AlphaFoldDB" id="A0AAW1NUI5"/>
<dbReference type="Proteomes" id="UP001465755">
    <property type="component" value="Unassembled WGS sequence"/>
</dbReference>
<comment type="caution">
    <text evidence="2">The sequence shown here is derived from an EMBL/GenBank/DDBJ whole genome shotgun (WGS) entry which is preliminary data.</text>
</comment>
<keyword evidence="3" id="KW-1185">Reference proteome</keyword>
<dbReference type="EMBL" id="JALJOQ010000091">
    <property type="protein sequence ID" value="KAK9799346.1"/>
    <property type="molecule type" value="Genomic_DNA"/>
</dbReference>
<name>A0AAW1NUI5_9CHLO</name>
<dbReference type="Gene3D" id="1.10.10.60">
    <property type="entry name" value="Homeodomain-like"/>
    <property type="match status" value="1"/>
</dbReference>
<evidence type="ECO:0000313" key="2">
    <source>
        <dbReference type="EMBL" id="KAK9799346.1"/>
    </source>
</evidence>
<feature type="region of interest" description="Disordered" evidence="1">
    <location>
        <begin position="38"/>
        <end position="139"/>
    </location>
</feature>
<feature type="compositionally biased region" description="Basic residues" evidence="1">
    <location>
        <begin position="182"/>
        <end position="191"/>
    </location>
</feature>
<reference evidence="2 3" key="1">
    <citation type="journal article" date="2024" name="Nat. Commun.">
        <title>Phylogenomics reveals the evolutionary origins of lichenization in chlorophyte algae.</title>
        <authorList>
            <person name="Puginier C."/>
            <person name="Libourel C."/>
            <person name="Otte J."/>
            <person name="Skaloud P."/>
            <person name="Haon M."/>
            <person name="Grisel S."/>
            <person name="Petersen M."/>
            <person name="Berrin J.G."/>
            <person name="Delaux P.M."/>
            <person name="Dal Grande F."/>
            <person name="Keller J."/>
        </authorList>
    </citation>
    <scope>NUCLEOTIDE SEQUENCE [LARGE SCALE GENOMIC DNA]</scope>
    <source>
        <strain evidence="2 3">SAG 2036</strain>
    </source>
</reference>
<gene>
    <name evidence="2" type="ORF">WJX73_008572</name>
</gene>
<feature type="compositionally biased region" description="Low complexity" evidence="1">
    <location>
        <begin position="47"/>
        <end position="57"/>
    </location>
</feature>
<feature type="compositionally biased region" description="Basic and acidic residues" evidence="1">
    <location>
        <begin position="171"/>
        <end position="181"/>
    </location>
</feature>
<organism evidence="2 3">
    <name type="scientific">Symbiochloris irregularis</name>
    <dbReference type="NCBI Taxonomy" id="706552"/>
    <lineage>
        <taxon>Eukaryota</taxon>
        <taxon>Viridiplantae</taxon>
        <taxon>Chlorophyta</taxon>
        <taxon>core chlorophytes</taxon>
        <taxon>Trebouxiophyceae</taxon>
        <taxon>Trebouxiales</taxon>
        <taxon>Trebouxiaceae</taxon>
        <taxon>Symbiochloris</taxon>
    </lineage>
</organism>
<proteinExistence type="predicted"/>
<evidence type="ECO:0008006" key="4">
    <source>
        <dbReference type="Google" id="ProtNLM"/>
    </source>
</evidence>
<evidence type="ECO:0000313" key="3">
    <source>
        <dbReference type="Proteomes" id="UP001465755"/>
    </source>
</evidence>
<accession>A0AAW1NUI5</accession>